<name>A0A1R4ID94_9MICC</name>
<organism evidence="4 5">
    <name type="scientific">Micrococcus lylae</name>
    <dbReference type="NCBI Taxonomy" id="1273"/>
    <lineage>
        <taxon>Bacteria</taxon>
        <taxon>Bacillati</taxon>
        <taxon>Actinomycetota</taxon>
        <taxon>Actinomycetes</taxon>
        <taxon>Micrococcales</taxon>
        <taxon>Micrococcaceae</taxon>
        <taxon>Micrococcus</taxon>
    </lineage>
</organism>
<dbReference type="Pfam" id="PF03061">
    <property type="entry name" value="4HBT"/>
    <property type="match status" value="1"/>
</dbReference>
<evidence type="ECO:0000259" key="3">
    <source>
        <dbReference type="Pfam" id="PF03061"/>
    </source>
</evidence>
<dbReference type="Gene3D" id="3.10.129.10">
    <property type="entry name" value="Hotdog Thioesterase"/>
    <property type="match status" value="1"/>
</dbReference>
<dbReference type="CDD" id="cd03443">
    <property type="entry name" value="PaaI_thioesterase"/>
    <property type="match status" value="1"/>
</dbReference>
<dbReference type="InterPro" id="IPR006683">
    <property type="entry name" value="Thioestr_dom"/>
</dbReference>
<evidence type="ECO:0000256" key="2">
    <source>
        <dbReference type="ARBA" id="ARBA00022801"/>
    </source>
</evidence>
<keyword evidence="2" id="KW-0378">Hydrolase</keyword>
<sequence length="178" mass="18489">MAMTDNTRATADAAHPLSGFCFHPGVTPEFSPEQVERLAEAAGIPEGMRKALGSAGISPLAVKMGIVFDEVSAERIVATMPVAGNEQPVGLLHGGAHLVLGETLGSVAAKVHAGPDLNVVGIEIGATHHRAVTSGTVRAVCTAISLGRTLTSHEIVVSDEQGRRLSTVRMTNMVLQPR</sequence>
<dbReference type="InterPro" id="IPR003736">
    <property type="entry name" value="PAAI_dom"/>
</dbReference>
<dbReference type="InterPro" id="IPR029069">
    <property type="entry name" value="HotDog_dom_sf"/>
</dbReference>
<dbReference type="Proteomes" id="UP000196230">
    <property type="component" value="Unassembled WGS sequence"/>
</dbReference>
<comment type="similarity">
    <text evidence="1">Belongs to the thioesterase PaaI family.</text>
</comment>
<dbReference type="AlphaFoldDB" id="A0A1R4ID94"/>
<dbReference type="GO" id="GO:0005829">
    <property type="term" value="C:cytosol"/>
    <property type="evidence" value="ECO:0007669"/>
    <property type="project" value="TreeGrafter"/>
</dbReference>
<feature type="domain" description="Thioesterase" evidence="3">
    <location>
        <begin position="90"/>
        <end position="164"/>
    </location>
</feature>
<dbReference type="PANTHER" id="PTHR43240:SF5">
    <property type="entry name" value="1,4-DIHYDROXY-2-NAPHTHOYL-COA THIOESTERASE 1"/>
    <property type="match status" value="1"/>
</dbReference>
<evidence type="ECO:0000313" key="4">
    <source>
        <dbReference type="EMBL" id="SJN17802.1"/>
    </source>
</evidence>
<dbReference type="EMBL" id="FUKP01000012">
    <property type="protein sequence ID" value="SJN17802.1"/>
    <property type="molecule type" value="Genomic_DNA"/>
</dbReference>
<protein>
    <submittedName>
        <fullName evidence="4">ComA operon protein 2</fullName>
    </submittedName>
</protein>
<proteinExistence type="inferred from homology"/>
<dbReference type="NCBIfam" id="TIGR00369">
    <property type="entry name" value="unchar_dom_1"/>
    <property type="match status" value="1"/>
</dbReference>
<dbReference type="GO" id="GO:0061522">
    <property type="term" value="F:1,4-dihydroxy-2-naphthoyl-CoA thioesterase activity"/>
    <property type="evidence" value="ECO:0007669"/>
    <property type="project" value="TreeGrafter"/>
</dbReference>
<evidence type="ECO:0000256" key="1">
    <source>
        <dbReference type="ARBA" id="ARBA00008324"/>
    </source>
</evidence>
<reference evidence="4 5" key="1">
    <citation type="submission" date="2017-02" db="EMBL/GenBank/DDBJ databases">
        <authorList>
            <person name="Peterson S.W."/>
        </authorList>
    </citation>
    <scope>NUCLEOTIDE SEQUENCE [LARGE SCALE GENOMIC DNA]</scope>
    <source>
        <strain evidence="4 5">2B3F</strain>
    </source>
</reference>
<accession>A0A1R4ID94</accession>
<evidence type="ECO:0000313" key="5">
    <source>
        <dbReference type="Proteomes" id="UP000196230"/>
    </source>
</evidence>
<dbReference type="PANTHER" id="PTHR43240">
    <property type="entry name" value="1,4-DIHYDROXY-2-NAPHTHOYL-COA THIOESTERASE 1"/>
    <property type="match status" value="1"/>
</dbReference>
<gene>
    <name evidence="4" type="ORF">FM125_01610</name>
</gene>
<dbReference type="SUPFAM" id="SSF54637">
    <property type="entry name" value="Thioesterase/thiol ester dehydrase-isomerase"/>
    <property type="match status" value="1"/>
</dbReference>